<organism evidence="2 3">
    <name type="scientific">Blautia obeum</name>
    <dbReference type="NCBI Taxonomy" id="40520"/>
    <lineage>
        <taxon>Bacteria</taxon>
        <taxon>Bacillati</taxon>
        <taxon>Bacillota</taxon>
        <taxon>Clostridia</taxon>
        <taxon>Lachnospirales</taxon>
        <taxon>Lachnospiraceae</taxon>
        <taxon>Blautia</taxon>
    </lineage>
</organism>
<reference evidence="2 3" key="1">
    <citation type="submission" date="2018-08" db="EMBL/GenBank/DDBJ databases">
        <title>A genome reference for cultivated species of the human gut microbiota.</title>
        <authorList>
            <person name="Zou Y."/>
            <person name="Xue W."/>
            <person name="Luo G."/>
        </authorList>
    </citation>
    <scope>NUCLEOTIDE SEQUENCE [LARGE SCALE GENOMIC DNA]</scope>
    <source>
        <strain evidence="2 3">AM18-2AC</strain>
    </source>
</reference>
<dbReference type="AlphaFoldDB" id="A0A414W1G6"/>
<proteinExistence type="predicted"/>
<dbReference type="EMBL" id="QRJH01000004">
    <property type="protein sequence ID" value="RHH18431.1"/>
    <property type="molecule type" value="Genomic_DNA"/>
</dbReference>
<evidence type="ECO:0000313" key="2">
    <source>
        <dbReference type="EMBL" id="RHH18431.1"/>
    </source>
</evidence>
<protein>
    <submittedName>
        <fullName evidence="2">DUF4422 domain-containing protein</fullName>
    </submittedName>
</protein>
<comment type="caution">
    <text evidence="2">The sequence shown here is derived from an EMBL/GenBank/DDBJ whole genome shotgun (WGS) entry which is preliminary data.</text>
</comment>
<dbReference type="RefSeq" id="WP_118034775.1">
    <property type="nucleotide sequence ID" value="NZ_QRJH01000004.1"/>
</dbReference>
<name>A0A414W1G6_9FIRM</name>
<evidence type="ECO:0000259" key="1">
    <source>
        <dbReference type="Pfam" id="PF14393"/>
    </source>
</evidence>
<sequence length="258" mass="30737">MEDYSVKVIVATHKPYEMPSDKLYLPVHVGAAGKESIGYQRDDEGDNISNLNPYFCELTGFYWAWKNLKEDYIGLVHYRRLFTMNGRTLTESDIKPYLGKIKVFTPCKRRYYIETLKSHYDHTHYPEHLKVTRNTVERLYPEYLDSYDKAVNRTWGYMFNMMIIDRTLLNDYCTWLFNILDDVFKQIDTTNYPVFAKRYVGRMSEILFNVWIEKKLSAGEIKKSEIMELECNVEEKWLVKIPAFLKAKFFGKKYEGSF</sequence>
<accession>A0A414W1G6</accession>
<feature type="domain" description="DUF4422" evidence="1">
    <location>
        <begin position="7"/>
        <end position="215"/>
    </location>
</feature>
<dbReference type="Pfam" id="PF14393">
    <property type="entry name" value="DUF4422"/>
    <property type="match status" value="1"/>
</dbReference>
<dbReference type="Proteomes" id="UP000284024">
    <property type="component" value="Unassembled WGS sequence"/>
</dbReference>
<gene>
    <name evidence="2" type="ORF">DW222_08780</name>
</gene>
<evidence type="ECO:0000313" key="3">
    <source>
        <dbReference type="Proteomes" id="UP000284024"/>
    </source>
</evidence>
<dbReference type="InterPro" id="IPR025536">
    <property type="entry name" value="DUF4422"/>
</dbReference>